<dbReference type="InterPro" id="IPR039421">
    <property type="entry name" value="Type_1_exporter"/>
</dbReference>
<evidence type="ECO:0000256" key="3">
    <source>
        <dbReference type="ARBA" id="ARBA00022741"/>
    </source>
</evidence>
<dbReference type="InterPro" id="IPR003439">
    <property type="entry name" value="ABC_transporter-like_ATP-bd"/>
</dbReference>
<evidence type="ECO:0000313" key="10">
    <source>
        <dbReference type="EMBL" id="EGU32229.1"/>
    </source>
</evidence>
<dbReference type="RefSeq" id="WP_006714209.1">
    <property type="nucleotide sequence ID" value="NZ_AFWF01000278.1"/>
</dbReference>
<dbReference type="GO" id="GO:0005524">
    <property type="term" value="F:ATP binding"/>
    <property type="evidence" value="ECO:0007669"/>
    <property type="project" value="UniProtKB-KW"/>
</dbReference>
<reference evidence="10 11" key="1">
    <citation type="journal article" date="2012" name="Int. J. Syst. Evol. Microbiol.">
        <title>Vibrio caribbeanicus sp. nov., isolated from the marine sponge Scleritoderma cyanea.</title>
        <authorList>
            <person name="Hoffmann M."/>
            <person name="Monday S.R."/>
            <person name="Allard M.W."/>
            <person name="Strain E.A."/>
            <person name="Whittaker P."/>
            <person name="Naum M."/>
            <person name="McCarthy P.J."/>
            <person name="Lopez J.V."/>
            <person name="Fischer M."/>
            <person name="Brown E.W."/>
        </authorList>
    </citation>
    <scope>NUCLEOTIDE SEQUENCE [LARGE SCALE GENOMIC DNA]</scope>
    <source>
        <strain evidence="10 11">ATCC 700023</strain>
    </source>
</reference>
<dbReference type="GO" id="GO:0005886">
    <property type="term" value="C:plasma membrane"/>
    <property type="evidence" value="ECO:0007669"/>
    <property type="project" value="UniProtKB-SubCell"/>
</dbReference>
<dbReference type="GO" id="GO:0016887">
    <property type="term" value="F:ATP hydrolysis activity"/>
    <property type="evidence" value="ECO:0007669"/>
    <property type="project" value="InterPro"/>
</dbReference>
<keyword evidence="3" id="KW-0547">Nucleotide-binding</keyword>
<keyword evidence="2 7" id="KW-0812">Transmembrane</keyword>
<sequence length="559" mass="61823">MEIKKNDWDQLTPFNKTVFYTLIVAGFILNALILVVPIYSLQVFDRVLTSRSLDTLFLISLIVIFLLVIQSILDILKNRYLQQKSAKLDAIGSSFLYQAIMRSGEKNNAHLQDVREIKSFMVSPAFSLAFDMIWAPLFLLVMFLLHPIVGVVGLSAVSLVAGFSFYIYKSKAKQNSEAQTATSACRFATEQASTQRDNIKSQYLMDGLTQQFQHMTAERVWYDQQLGLTSATLASIAKCLRFVLQMAIMAIGAWLVIENTMSAGGIIAGSILMSRVLQPFEQLASTLQAWQHASAANHRLTAYFSQQANGGTTTQFSDVNGSLHIDNVTWYPPKAKLPLLKNIRLKLEPGNRVMIMGTSDSGKTALCQLLVGLFQPNSGSIRIDNASLSQWDVGQLKHIIGYVPQKIDFLPGTIKQNIAHFDNMMSDEEVISAAKSIGIHQDIVLLEHGYNTPLGATGIPISTGLAQAIAIARALYFRPKLLVLDEANAHLDSIRLNAFKQLLTTQQQQGNAVVLISHQRELIPHVDWVVTLDHGEITTAQKADKLAKVGEIKQVVSHG</sequence>
<accession>F9S6U8</accession>
<feature type="transmembrane region" description="Helical" evidence="7">
    <location>
        <begin position="125"/>
        <end position="145"/>
    </location>
</feature>
<comment type="caution">
    <text evidence="10">The sequence shown here is derived from an EMBL/GenBank/DDBJ whole genome shotgun (WGS) entry which is preliminary data.</text>
</comment>
<dbReference type="Proteomes" id="UP000004605">
    <property type="component" value="Unassembled WGS sequence"/>
</dbReference>
<dbReference type="EMBL" id="AFWF01000278">
    <property type="protein sequence ID" value="EGU32229.1"/>
    <property type="molecule type" value="Genomic_DNA"/>
</dbReference>
<evidence type="ECO:0000256" key="4">
    <source>
        <dbReference type="ARBA" id="ARBA00022840"/>
    </source>
</evidence>
<feature type="transmembrane region" description="Helical" evidence="7">
    <location>
        <begin position="151"/>
        <end position="168"/>
    </location>
</feature>
<dbReference type="PROSITE" id="PS50929">
    <property type="entry name" value="ABC_TM1F"/>
    <property type="match status" value="1"/>
</dbReference>
<dbReference type="PANTHER" id="PTHR43394">
    <property type="entry name" value="ATP-DEPENDENT PERMEASE MDL1, MITOCHONDRIAL"/>
    <property type="match status" value="1"/>
</dbReference>
<dbReference type="Pfam" id="PF00005">
    <property type="entry name" value="ABC_tran"/>
    <property type="match status" value="1"/>
</dbReference>
<dbReference type="InterPro" id="IPR036640">
    <property type="entry name" value="ABC1_TM_sf"/>
</dbReference>
<proteinExistence type="predicted"/>
<dbReference type="Pfam" id="PF00664">
    <property type="entry name" value="ABC_membrane"/>
    <property type="match status" value="1"/>
</dbReference>
<dbReference type="InterPro" id="IPR011527">
    <property type="entry name" value="ABC1_TM_dom"/>
</dbReference>
<name>F9S6U8_9VIBR</name>
<dbReference type="InterPro" id="IPR003593">
    <property type="entry name" value="AAA+_ATPase"/>
</dbReference>
<keyword evidence="4 10" id="KW-0067">ATP-binding</keyword>
<dbReference type="SUPFAM" id="SSF90123">
    <property type="entry name" value="ABC transporter transmembrane region"/>
    <property type="match status" value="1"/>
</dbReference>
<gene>
    <name evidence="10" type="ORF">VII00023_15066</name>
</gene>
<evidence type="ECO:0000256" key="2">
    <source>
        <dbReference type="ARBA" id="ARBA00022692"/>
    </source>
</evidence>
<dbReference type="SUPFAM" id="SSF52540">
    <property type="entry name" value="P-loop containing nucleoside triphosphate hydrolases"/>
    <property type="match status" value="1"/>
</dbReference>
<protein>
    <submittedName>
        <fullName evidence="10">Putative type I secretion system, ATP-binding protein</fullName>
    </submittedName>
</protein>
<feature type="transmembrane region" description="Helical" evidence="7">
    <location>
        <begin position="56"/>
        <end position="76"/>
    </location>
</feature>
<evidence type="ECO:0000256" key="5">
    <source>
        <dbReference type="ARBA" id="ARBA00022989"/>
    </source>
</evidence>
<feature type="domain" description="ABC transmembrane type-1" evidence="9">
    <location>
        <begin position="22"/>
        <end position="292"/>
    </location>
</feature>
<evidence type="ECO:0000256" key="6">
    <source>
        <dbReference type="ARBA" id="ARBA00023136"/>
    </source>
</evidence>
<dbReference type="OrthoDB" id="9806127at2"/>
<dbReference type="AlphaFoldDB" id="F9S6U8"/>
<keyword evidence="6 7" id="KW-0472">Membrane</keyword>
<evidence type="ECO:0000256" key="7">
    <source>
        <dbReference type="SAM" id="Phobius"/>
    </source>
</evidence>
<evidence type="ECO:0000259" key="8">
    <source>
        <dbReference type="PROSITE" id="PS50893"/>
    </source>
</evidence>
<organism evidence="10 11">
    <name type="scientific">Vibrio ichthyoenteri ATCC 700023</name>
    <dbReference type="NCBI Taxonomy" id="870968"/>
    <lineage>
        <taxon>Bacteria</taxon>
        <taxon>Pseudomonadati</taxon>
        <taxon>Pseudomonadota</taxon>
        <taxon>Gammaproteobacteria</taxon>
        <taxon>Vibrionales</taxon>
        <taxon>Vibrionaceae</taxon>
        <taxon>Vibrio</taxon>
    </lineage>
</organism>
<feature type="transmembrane region" description="Helical" evidence="7">
    <location>
        <begin position="20"/>
        <end position="44"/>
    </location>
</feature>
<evidence type="ECO:0000256" key="1">
    <source>
        <dbReference type="ARBA" id="ARBA00004651"/>
    </source>
</evidence>
<dbReference type="Gene3D" id="1.20.1560.10">
    <property type="entry name" value="ABC transporter type 1, transmembrane domain"/>
    <property type="match status" value="1"/>
</dbReference>
<evidence type="ECO:0000313" key="11">
    <source>
        <dbReference type="Proteomes" id="UP000004605"/>
    </source>
</evidence>
<dbReference type="PANTHER" id="PTHR43394:SF1">
    <property type="entry name" value="ATP-BINDING CASSETTE SUB-FAMILY B MEMBER 10, MITOCHONDRIAL"/>
    <property type="match status" value="1"/>
</dbReference>
<dbReference type="SMART" id="SM00382">
    <property type="entry name" value="AAA"/>
    <property type="match status" value="1"/>
</dbReference>
<dbReference type="GO" id="GO:0015421">
    <property type="term" value="F:ABC-type oligopeptide transporter activity"/>
    <property type="evidence" value="ECO:0007669"/>
    <property type="project" value="TreeGrafter"/>
</dbReference>
<dbReference type="InterPro" id="IPR027417">
    <property type="entry name" value="P-loop_NTPase"/>
</dbReference>
<dbReference type="PROSITE" id="PS50893">
    <property type="entry name" value="ABC_TRANSPORTER_2"/>
    <property type="match status" value="1"/>
</dbReference>
<keyword evidence="11" id="KW-1185">Reference proteome</keyword>
<evidence type="ECO:0000259" key="9">
    <source>
        <dbReference type="PROSITE" id="PS50929"/>
    </source>
</evidence>
<comment type="subcellular location">
    <subcellularLocation>
        <location evidence="1">Cell membrane</location>
        <topology evidence="1">Multi-pass membrane protein</topology>
    </subcellularLocation>
</comment>
<dbReference type="Gene3D" id="3.40.50.300">
    <property type="entry name" value="P-loop containing nucleotide triphosphate hydrolases"/>
    <property type="match status" value="1"/>
</dbReference>
<feature type="domain" description="ABC transporter" evidence="8">
    <location>
        <begin position="323"/>
        <end position="559"/>
    </location>
</feature>
<keyword evidence="5 7" id="KW-1133">Transmembrane helix</keyword>